<dbReference type="AlphaFoldDB" id="A0A5C8P864"/>
<reference evidence="4 5" key="1">
    <citation type="submission" date="2019-06" db="EMBL/GenBank/DDBJ databases">
        <title>New taxonomy in bacterial strain CC-CFT640, isolated from vineyard.</title>
        <authorList>
            <person name="Lin S.-Y."/>
            <person name="Tsai C.-F."/>
            <person name="Young C.-C."/>
        </authorList>
    </citation>
    <scope>NUCLEOTIDE SEQUENCE [LARGE SCALE GENOMIC DNA]</scope>
    <source>
        <strain evidence="4 5">CC-CFT640</strain>
    </source>
</reference>
<protein>
    <recommendedName>
        <fullName evidence="2">Indoleacetamide hydrolase</fullName>
    </recommendedName>
</protein>
<evidence type="ECO:0000313" key="5">
    <source>
        <dbReference type="Proteomes" id="UP000321638"/>
    </source>
</evidence>
<comment type="caution">
    <text evidence="4">The sequence shown here is derived from an EMBL/GenBank/DDBJ whole genome shotgun (WGS) entry which is preliminary data.</text>
</comment>
<evidence type="ECO:0000256" key="2">
    <source>
        <dbReference type="ARBA" id="ARBA00021874"/>
    </source>
</evidence>
<feature type="domain" description="Amidase" evidence="3">
    <location>
        <begin position="12"/>
        <end position="425"/>
    </location>
</feature>
<dbReference type="PANTHER" id="PTHR11895:SF76">
    <property type="entry name" value="INDOLEACETAMIDE HYDROLASE"/>
    <property type="match status" value="1"/>
</dbReference>
<dbReference type="InterPro" id="IPR036928">
    <property type="entry name" value="AS_sf"/>
</dbReference>
<dbReference type="OrthoDB" id="7245165at2"/>
<dbReference type="InterPro" id="IPR020556">
    <property type="entry name" value="Amidase_CS"/>
</dbReference>
<dbReference type="Pfam" id="PF01425">
    <property type="entry name" value="Amidase"/>
    <property type="match status" value="1"/>
</dbReference>
<comment type="function">
    <text evidence="1">Hydrolyzes indole-3-acetamide (IAM) into indole-3-acetic acid (IAA).</text>
</comment>
<dbReference type="Proteomes" id="UP000321638">
    <property type="component" value="Unassembled WGS sequence"/>
</dbReference>
<dbReference type="PANTHER" id="PTHR11895">
    <property type="entry name" value="TRANSAMIDASE"/>
    <property type="match status" value="1"/>
</dbReference>
<gene>
    <name evidence="4" type="ORF">FHP25_36615</name>
</gene>
<name>A0A5C8P864_9HYPH</name>
<proteinExistence type="predicted"/>
<evidence type="ECO:0000313" key="4">
    <source>
        <dbReference type="EMBL" id="TXL69933.1"/>
    </source>
</evidence>
<dbReference type="EMBL" id="VDUZ01000068">
    <property type="protein sequence ID" value="TXL69933.1"/>
    <property type="molecule type" value="Genomic_DNA"/>
</dbReference>
<sequence>MRNAQRPASAQEAVATAQLRCRTQDHQLHSFISLSPTALDEAKALDAEGARGRPLFGLALGVKDLLDTAGLRTTCGSAAFRDHVPEKDDVLVARAKAAGAVIIGKTNTPEFGFGALCANAICPSTANPYDLSLSSGGSSGGSAAAVAAGLVPAAIGTDFGGSVRTPAAFCGVVGLRPTAGLLPSPTRAIAWDSLPTAGLLTRDAAAAGRLLDALAGPDARDPMSWRAASSAPAALTRIAVSRDLGVAPVARDVRMRFDEAAAALSAGSCGLVEDHPDCAGAMAAFATLRAGHIHHNLSPLARKHGDKLAATVRWNIARGEGLAASAFLAAEAERSALFRRFVAFFERHDVLVTPAAAVMPFGVNSGEVTEIDGRPLESLIDYLAITAIITLTGCPALSLPYWPQGDRLPIGIQLIAAPGRDHDLLAFASALERRQGFGFRPPAAFRENFP</sequence>
<dbReference type="InterPro" id="IPR000120">
    <property type="entry name" value="Amidase"/>
</dbReference>
<dbReference type="Gene3D" id="3.90.1300.10">
    <property type="entry name" value="Amidase signature (AS) domain"/>
    <property type="match status" value="1"/>
</dbReference>
<accession>A0A5C8P864</accession>
<keyword evidence="5" id="KW-1185">Reference proteome</keyword>
<evidence type="ECO:0000256" key="1">
    <source>
        <dbReference type="ARBA" id="ARBA00003871"/>
    </source>
</evidence>
<dbReference type="PROSITE" id="PS00571">
    <property type="entry name" value="AMIDASES"/>
    <property type="match status" value="1"/>
</dbReference>
<dbReference type="GO" id="GO:0003824">
    <property type="term" value="F:catalytic activity"/>
    <property type="evidence" value="ECO:0007669"/>
    <property type="project" value="InterPro"/>
</dbReference>
<dbReference type="RefSeq" id="WP_147851969.1">
    <property type="nucleotide sequence ID" value="NZ_VDUZ01000068.1"/>
</dbReference>
<dbReference type="SUPFAM" id="SSF75304">
    <property type="entry name" value="Amidase signature (AS) enzymes"/>
    <property type="match status" value="1"/>
</dbReference>
<dbReference type="InterPro" id="IPR023631">
    <property type="entry name" value="Amidase_dom"/>
</dbReference>
<organism evidence="4 5">
    <name type="scientific">Vineibacter terrae</name>
    <dbReference type="NCBI Taxonomy" id="2586908"/>
    <lineage>
        <taxon>Bacteria</taxon>
        <taxon>Pseudomonadati</taxon>
        <taxon>Pseudomonadota</taxon>
        <taxon>Alphaproteobacteria</taxon>
        <taxon>Hyphomicrobiales</taxon>
        <taxon>Vineibacter</taxon>
    </lineage>
</organism>
<evidence type="ECO:0000259" key="3">
    <source>
        <dbReference type="Pfam" id="PF01425"/>
    </source>
</evidence>